<protein>
    <submittedName>
        <fullName evidence="1">(Mediterranean fruit fly) hypothetical protein</fullName>
    </submittedName>
</protein>
<dbReference type="AlphaFoldDB" id="A0A811VHR4"/>
<keyword evidence="2" id="KW-1185">Reference proteome</keyword>
<dbReference type="EMBL" id="CAJHJT010000056">
    <property type="protein sequence ID" value="CAD7014534.1"/>
    <property type="molecule type" value="Genomic_DNA"/>
</dbReference>
<reference evidence="1" key="1">
    <citation type="submission" date="2020-11" db="EMBL/GenBank/DDBJ databases">
        <authorList>
            <person name="Whitehead M."/>
        </authorList>
    </citation>
    <scope>NUCLEOTIDE SEQUENCE</scope>
    <source>
        <strain evidence="1">EGII</strain>
    </source>
</reference>
<dbReference type="Proteomes" id="UP000606786">
    <property type="component" value="Unassembled WGS sequence"/>
</dbReference>
<name>A0A811VHR4_CERCA</name>
<accession>A0A811VHR4</accession>
<gene>
    <name evidence="1" type="ORF">CCAP1982_LOCUS22535</name>
</gene>
<organism evidence="1 2">
    <name type="scientific">Ceratitis capitata</name>
    <name type="common">Mediterranean fruit fly</name>
    <name type="synonym">Tephritis capitata</name>
    <dbReference type="NCBI Taxonomy" id="7213"/>
    <lineage>
        <taxon>Eukaryota</taxon>
        <taxon>Metazoa</taxon>
        <taxon>Ecdysozoa</taxon>
        <taxon>Arthropoda</taxon>
        <taxon>Hexapoda</taxon>
        <taxon>Insecta</taxon>
        <taxon>Pterygota</taxon>
        <taxon>Neoptera</taxon>
        <taxon>Endopterygota</taxon>
        <taxon>Diptera</taxon>
        <taxon>Brachycera</taxon>
        <taxon>Muscomorpha</taxon>
        <taxon>Tephritoidea</taxon>
        <taxon>Tephritidae</taxon>
        <taxon>Ceratitis</taxon>
        <taxon>Ceratitis</taxon>
    </lineage>
</organism>
<proteinExistence type="predicted"/>
<comment type="caution">
    <text evidence="1">The sequence shown here is derived from an EMBL/GenBank/DDBJ whole genome shotgun (WGS) entry which is preliminary data.</text>
</comment>
<sequence>MAAAEHEEFAPGSGRIRHECTVHATTVVPHYRYNANKVPFPVRGFQLSCAATNCHRRQQKAVVVPAAVA</sequence>
<evidence type="ECO:0000313" key="1">
    <source>
        <dbReference type="EMBL" id="CAD7014534.1"/>
    </source>
</evidence>
<evidence type="ECO:0000313" key="2">
    <source>
        <dbReference type="Proteomes" id="UP000606786"/>
    </source>
</evidence>